<keyword evidence="3" id="KW-1185">Reference proteome</keyword>
<evidence type="ECO:0000313" key="3">
    <source>
        <dbReference type="Proteomes" id="UP000245926"/>
    </source>
</evidence>
<dbReference type="RefSeq" id="WP_109895208.1">
    <property type="nucleotide sequence ID" value="NZ_CP029550.1"/>
</dbReference>
<protein>
    <recommendedName>
        <fullName evidence="4">3',5'-cyclic-nucleotide phosphodiesterase</fullName>
    </recommendedName>
</protein>
<dbReference type="AlphaFoldDB" id="A0A2U8WF27"/>
<keyword evidence="1" id="KW-0732">Signal</keyword>
<dbReference type="EMBL" id="CP029550">
    <property type="protein sequence ID" value="AWN43936.1"/>
    <property type="molecule type" value="Genomic_DNA"/>
</dbReference>
<organism evidence="2 3">
    <name type="scientific">Methylobacterium durans</name>
    <dbReference type="NCBI Taxonomy" id="2202825"/>
    <lineage>
        <taxon>Bacteria</taxon>
        <taxon>Pseudomonadati</taxon>
        <taxon>Pseudomonadota</taxon>
        <taxon>Alphaproteobacteria</taxon>
        <taxon>Hyphomicrobiales</taxon>
        <taxon>Methylobacteriaceae</taxon>
        <taxon>Methylobacterium</taxon>
    </lineage>
</organism>
<proteinExistence type="predicted"/>
<gene>
    <name evidence="2" type="ORF">DK389_29775</name>
</gene>
<feature type="signal peptide" evidence="1">
    <location>
        <begin position="1"/>
        <end position="24"/>
    </location>
</feature>
<name>A0A2U8WF27_9HYPH</name>
<dbReference type="KEGG" id="mets:DK389_29775"/>
<sequence>MRLPLRLIVGPMVLALMATTASHAEPSTAQREACTPDVWRLCSGEIPNVTRITACLRREKARLSPDCRAVFNTSGRPRSAGL</sequence>
<accession>A0A2U8WF27</accession>
<dbReference type="OrthoDB" id="8245037at2"/>
<evidence type="ECO:0008006" key="4">
    <source>
        <dbReference type="Google" id="ProtNLM"/>
    </source>
</evidence>
<feature type="chain" id="PRO_5015917390" description="3',5'-cyclic-nucleotide phosphodiesterase" evidence="1">
    <location>
        <begin position="25"/>
        <end position="82"/>
    </location>
</feature>
<reference evidence="3" key="1">
    <citation type="submission" date="2018-05" db="EMBL/GenBank/DDBJ databases">
        <title>Complete Genome Sequence of Methylobacterium sp. 17SD2-17.</title>
        <authorList>
            <person name="Srinivasan S."/>
        </authorList>
    </citation>
    <scope>NUCLEOTIDE SEQUENCE [LARGE SCALE GENOMIC DNA]</scope>
    <source>
        <strain evidence="3">17SD2-17</strain>
    </source>
</reference>
<evidence type="ECO:0000256" key="1">
    <source>
        <dbReference type="SAM" id="SignalP"/>
    </source>
</evidence>
<dbReference type="Proteomes" id="UP000245926">
    <property type="component" value="Chromosome"/>
</dbReference>
<evidence type="ECO:0000313" key="2">
    <source>
        <dbReference type="EMBL" id="AWN43936.1"/>
    </source>
</evidence>